<keyword evidence="2" id="KW-1185">Reference proteome</keyword>
<protein>
    <submittedName>
        <fullName evidence="1">Uncharacterized protein</fullName>
    </submittedName>
</protein>
<evidence type="ECO:0000313" key="2">
    <source>
        <dbReference type="Proteomes" id="UP000006428"/>
    </source>
</evidence>
<organism evidence="1 2">
    <name type="scientific">Aeromonas salmonicida subsp. salmonicida 01-B526</name>
    <dbReference type="NCBI Taxonomy" id="1076135"/>
    <lineage>
        <taxon>Bacteria</taxon>
        <taxon>Pseudomonadati</taxon>
        <taxon>Pseudomonadota</taxon>
        <taxon>Gammaproteobacteria</taxon>
        <taxon>Aeromonadales</taxon>
        <taxon>Aeromonadaceae</taxon>
        <taxon>Aeromonas</taxon>
    </lineage>
</organism>
<gene>
    <name evidence="1" type="ORF">IYQ_17914</name>
</gene>
<accession>A0ABP2MWY0</accession>
<dbReference type="EMBL" id="AGVO01000065">
    <property type="protein sequence ID" value="EHI51157.1"/>
    <property type="molecule type" value="Genomic_DNA"/>
</dbReference>
<dbReference type="Proteomes" id="UP000006428">
    <property type="component" value="Unassembled WGS sequence"/>
</dbReference>
<comment type="caution">
    <text evidence="1">The sequence shown here is derived from an EMBL/GenBank/DDBJ whole genome shotgun (WGS) entry which is preliminary data.</text>
</comment>
<name>A0ABP2MWY0_AERSS</name>
<reference evidence="1 2" key="1">
    <citation type="journal article" date="2012" name="Front. Microbiol.">
        <title>Draft Genome Sequence of the Virulent Strain 01-B526 of the Fish Pathogen Aeromonas salmonicida.</title>
        <authorList>
            <person name="Charette S.J."/>
            <person name="Brochu F."/>
            <person name="Boyle B."/>
            <person name="Filion G."/>
            <person name="Tanaka K.H."/>
            <person name="Derome N."/>
        </authorList>
    </citation>
    <scope>NUCLEOTIDE SEQUENCE [LARGE SCALE GENOMIC DNA]</scope>
    <source>
        <strain evidence="1 2">01-B526</strain>
    </source>
</reference>
<evidence type="ECO:0000313" key="1">
    <source>
        <dbReference type="EMBL" id="EHI51157.1"/>
    </source>
</evidence>
<sequence>MVDHFDQAALVHYGNNIEGIYHDKTKLSAELVEIRF</sequence>
<proteinExistence type="predicted"/>